<reference evidence="3" key="2">
    <citation type="journal article" date="2024" name="Plant">
        <title>Genomic evolution and insights into agronomic trait innovations of Sesamum species.</title>
        <authorList>
            <person name="Miao H."/>
            <person name="Wang L."/>
            <person name="Qu L."/>
            <person name="Liu H."/>
            <person name="Sun Y."/>
            <person name="Le M."/>
            <person name="Wang Q."/>
            <person name="Wei S."/>
            <person name="Zheng Y."/>
            <person name="Lin W."/>
            <person name="Duan Y."/>
            <person name="Cao H."/>
            <person name="Xiong S."/>
            <person name="Wang X."/>
            <person name="Wei L."/>
            <person name="Li C."/>
            <person name="Ma Q."/>
            <person name="Ju M."/>
            <person name="Zhao R."/>
            <person name="Li G."/>
            <person name="Mu C."/>
            <person name="Tian Q."/>
            <person name="Mei H."/>
            <person name="Zhang T."/>
            <person name="Gao T."/>
            <person name="Zhang H."/>
        </authorList>
    </citation>
    <scope>NUCLEOTIDE SEQUENCE</scope>
    <source>
        <strain evidence="3">K16</strain>
    </source>
</reference>
<dbReference type="Pfam" id="PF01107">
    <property type="entry name" value="MP"/>
    <property type="match status" value="1"/>
</dbReference>
<dbReference type="AlphaFoldDB" id="A0AAE1WJ45"/>
<feature type="compositionally biased region" description="Basic and acidic residues" evidence="1">
    <location>
        <begin position="291"/>
        <end position="303"/>
    </location>
</feature>
<dbReference type="PANTHER" id="PTHR33970:SF2">
    <property type="entry name" value="OS01G0716400 PROTEIN"/>
    <property type="match status" value="1"/>
</dbReference>
<feature type="region of interest" description="Disordered" evidence="1">
    <location>
        <begin position="34"/>
        <end position="91"/>
    </location>
</feature>
<dbReference type="Gene3D" id="2.40.128.20">
    <property type="match status" value="1"/>
</dbReference>
<dbReference type="InterPro" id="IPR044682">
    <property type="entry name" value="VDE"/>
</dbReference>
<dbReference type="EMBL" id="JACGWL010000010">
    <property type="protein sequence ID" value="KAK4394122.1"/>
    <property type="molecule type" value="Genomic_DNA"/>
</dbReference>
<dbReference type="GO" id="GO:0010028">
    <property type="term" value="P:xanthophyll cycle"/>
    <property type="evidence" value="ECO:0007669"/>
    <property type="project" value="InterPro"/>
</dbReference>
<dbReference type="InterPro" id="IPR010788">
    <property type="entry name" value="VDE_dom"/>
</dbReference>
<dbReference type="Pfam" id="PF07137">
    <property type="entry name" value="VDE"/>
    <property type="match status" value="1"/>
</dbReference>
<evidence type="ECO:0000313" key="4">
    <source>
        <dbReference type="Proteomes" id="UP001289374"/>
    </source>
</evidence>
<feature type="compositionally biased region" description="Basic and acidic residues" evidence="1">
    <location>
        <begin position="51"/>
        <end position="61"/>
    </location>
</feature>
<evidence type="ECO:0000259" key="2">
    <source>
        <dbReference type="Pfam" id="PF07137"/>
    </source>
</evidence>
<comment type="caution">
    <text evidence="3">The sequence shown here is derived from an EMBL/GenBank/DDBJ whole genome shotgun (WGS) entry which is preliminary data.</text>
</comment>
<accession>A0AAE1WJ45</accession>
<protein>
    <submittedName>
        <fullName evidence="3">Movement protein</fullName>
    </submittedName>
</protein>
<dbReference type="InterPro" id="IPR028919">
    <property type="entry name" value="Viral_movement"/>
</dbReference>
<reference evidence="3" key="1">
    <citation type="submission" date="2020-06" db="EMBL/GenBank/DDBJ databases">
        <authorList>
            <person name="Li T."/>
            <person name="Hu X."/>
            <person name="Zhang T."/>
            <person name="Song X."/>
            <person name="Zhang H."/>
            <person name="Dai N."/>
            <person name="Sheng W."/>
            <person name="Hou X."/>
            <person name="Wei L."/>
        </authorList>
    </citation>
    <scope>NUCLEOTIDE SEQUENCE</scope>
    <source>
        <strain evidence="3">K16</strain>
        <tissue evidence="3">Leaf</tissue>
    </source>
</reference>
<proteinExistence type="predicted"/>
<feature type="region of interest" description="Disordered" evidence="1">
    <location>
        <begin position="267"/>
        <end position="316"/>
    </location>
</feature>
<dbReference type="InterPro" id="IPR012674">
    <property type="entry name" value="Calycin"/>
</dbReference>
<organism evidence="3 4">
    <name type="scientific">Sesamum angolense</name>
    <dbReference type="NCBI Taxonomy" id="2727404"/>
    <lineage>
        <taxon>Eukaryota</taxon>
        <taxon>Viridiplantae</taxon>
        <taxon>Streptophyta</taxon>
        <taxon>Embryophyta</taxon>
        <taxon>Tracheophyta</taxon>
        <taxon>Spermatophyta</taxon>
        <taxon>Magnoliopsida</taxon>
        <taxon>eudicotyledons</taxon>
        <taxon>Gunneridae</taxon>
        <taxon>Pentapetalae</taxon>
        <taxon>asterids</taxon>
        <taxon>lamiids</taxon>
        <taxon>Lamiales</taxon>
        <taxon>Pedaliaceae</taxon>
        <taxon>Sesamum</taxon>
    </lineage>
</organism>
<dbReference type="Proteomes" id="UP001289374">
    <property type="component" value="Unassembled WGS sequence"/>
</dbReference>
<evidence type="ECO:0000256" key="1">
    <source>
        <dbReference type="SAM" id="MobiDB-lite"/>
    </source>
</evidence>
<gene>
    <name evidence="3" type="ORF">Sango_1883000</name>
</gene>
<dbReference type="GO" id="GO:0046422">
    <property type="term" value="F:violaxanthin de-epoxidase activity"/>
    <property type="evidence" value="ECO:0007669"/>
    <property type="project" value="InterPro"/>
</dbReference>
<feature type="domain" description="VDE lipocalin" evidence="2">
    <location>
        <begin position="832"/>
        <end position="980"/>
    </location>
</feature>
<keyword evidence="4" id="KW-1185">Reference proteome</keyword>
<name>A0AAE1WJ45_9LAMI</name>
<feature type="compositionally biased region" description="Polar residues" evidence="1">
    <location>
        <begin position="267"/>
        <end position="279"/>
    </location>
</feature>
<evidence type="ECO:0000313" key="3">
    <source>
        <dbReference type="EMBL" id="KAK4394122.1"/>
    </source>
</evidence>
<sequence length="1012" mass="113786">MEVTRADLSDLQELAELFSQLGIVDLVNIQTNEVTPALPPPEGSTCSNEAPQDHPMRESADFHTNATPTFVGTRLRENPGRNPRRAPENTPWARTMLQPLHLYGAVLNLDVIDFRNMEKLIDEWVAAIKIAATTLELDKENFIKLVELSLEGSVKIGWDNTPADTKASILAGDSKSAIADRLGRLIKIHFIGDRYFEGSGTEKAREYAQALFSLELRSICAVDEYIYWFRKYLFQSGVAVDVAAPMFFAKICSPWREMLIQSYKENQVSQEKGGNTGVNYTPGIPEELLLGEDHGGPKPKPEHTNLGNGVDQQGLHPKDLDEQIQDPQEEPLREELSDGPIPERMKVSKIATAGHVEQEDISLQTAAETWIAYNLADQDFSRVLTLHQDFKRKDLMKEGNRPYSITYRIAYALSNTHHSDLFLKKEYIEIPRIFKEFAKQPVVGRYEGMLEIAGHEFLVAGVAGRENGCMTLGLSFLEDHKPWGRKGMLYDQYKTEYFAAYSDSGSGICTAKPGVFPKEARETLPVIAGRDFSQKILILNTGIREAKIMIGGAFGMPWFRVLRREKAFNRIMPINFRSKRGDVDAKLTYPKMQDKRKFGKVILSFRQQGLIDSDSFYKESKGGNSIYEPSTCEPSAAVVWLEEVRKTEDLGYPESRRSNQESVEWIQANCQDVSNVICFDSSPALANKLGGSVVPTKTTGSIFSKLPMPQPKKVKVSEEVVHSVFEAWDRQNSDDIKFCLLVIINAYIRPVPILKNLRAKGFSTLNCMVSNCGTQILNCLLDPNCRKALQCLNKCSPVDQINLLLPPMVQFRGQDLDYETAEDLFVGWLGSLDWSWCVVAGQNPAYDQFPCQYQLFYRGKAKGSFWYEPVFQVRTLDGDLVWRRRRYRVKRGKVPGTFYFSVLDNGVVSNEFWTIVDVSNDFSWGLFHYHGAARAAGQSYTGAVLVSADGSYPDDSENPRLVAALDRCSIKEWELFTVDNCSCQNAPLGLPEGSSLHYKIKIGDSESSSISV</sequence>
<dbReference type="PANTHER" id="PTHR33970">
    <property type="entry name" value="VIOLAXANTHIN DE-EPOXIDASE, CHLOROPLASTIC-RELATED"/>
    <property type="match status" value="1"/>
</dbReference>